<feature type="compositionally biased region" description="Acidic residues" evidence="2">
    <location>
        <begin position="537"/>
        <end position="558"/>
    </location>
</feature>
<name>A0A1B8B632_FUSPO</name>
<dbReference type="STRING" id="36050.A0A1B8B632"/>
<feature type="region of interest" description="Disordered" evidence="2">
    <location>
        <begin position="203"/>
        <end position="343"/>
    </location>
</feature>
<feature type="compositionally biased region" description="Basic and acidic residues" evidence="2">
    <location>
        <begin position="507"/>
        <end position="536"/>
    </location>
</feature>
<dbReference type="EMBL" id="LYXU01000001">
    <property type="protein sequence ID" value="OBS28184.1"/>
    <property type="molecule type" value="Genomic_DNA"/>
</dbReference>
<evidence type="ECO:0008006" key="5">
    <source>
        <dbReference type="Google" id="ProtNLM"/>
    </source>
</evidence>
<protein>
    <recommendedName>
        <fullName evidence="5">Zn(2)-C6 fungal-type domain-containing protein</fullName>
    </recommendedName>
</protein>
<feature type="compositionally biased region" description="Polar residues" evidence="2">
    <location>
        <begin position="471"/>
        <end position="485"/>
    </location>
</feature>
<keyword evidence="1" id="KW-0539">Nucleus</keyword>
<reference evidence="3 4" key="1">
    <citation type="submission" date="2016-06" db="EMBL/GenBank/DDBJ databases">
        <title>Living apart together: crosstalk between the core and supernumerary genomes in a fungal plant pathogen.</title>
        <authorList>
            <person name="Vanheule A."/>
            <person name="Audenaert K."/>
            <person name="Warris S."/>
            <person name="Van De Geest H."/>
            <person name="Schijlen E."/>
            <person name="Hofte M."/>
            <person name="De Saeger S."/>
            <person name="Haesaert G."/>
            <person name="Waalwijk C."/>
            <person name="Van Der Lee T."/>
        </authorList>
    </citation>
    <scope>NUCLEOTIDE SEQUENCE [LARGE SCALE GENOMIC DNA]</scope>
    <source>
        <strain evidence="3 4">2516</strain>
    </source>
</reference>
<feature type="compositionally biased region" description="Low complexity" evidence="2">
    <location>
        <begin position="272"/>
        <end position="284"/>
    </location>
</feature>
<dbReference type="InterPro" id="IPR001138">
    <property type="entry name" value="Zn2Cys6_DnaBD"/>
</dbReference>
<feature type="compositionally biased region" description="Polar residues" evidence="2">
    <location>
        <begin position="430"/>
        <end position="439"/>
    </location>
</feature>
<evidence type="ECO:0000256" key="1">
    <source>
        <dbReference type="ARBA" id="ARBA00023242"/>
    </source>
</evidence>
<evidence type="ECO:0000313" key="4">
    <source>
        <dbReference type="Proteomes" id="UP000091967"/>
    </source>
</evidence>
<dbReference type="InterPro" id="IPR052973">
    <property type="entry name" value="Fungal_sec-metab_reg_TF"/>
</dbReference>
<dbReference type="OMA" id="CKRFSKT"/>
<dbReference type="AlphaFoldDB" id="A0A1B8B632"/>
<feature type="compositionally biased region" description="Acidic residues" evidence="2">
    <location>
        <begin position="218"/>
        <end position="234"/>
    </location>
</feature>
<feature type="region of interest" description="Disordered" evidence="2">
    <location>
        <begin position="385"/>
        <end position="439"/>
    </location>
</feature>
<dbReference type="PANTHER" id="PTHR35392">
    <property type="entry name" value="ZN(II)2CYS6 TRANSCRIPTION FACTOR (EUROFUNG)-RELATED-RELATED"/>
    <property type="match status" value="1"/>
</dbReference>
<dbReference type="CDD" id="cd00067">
    <property type="entry name" value="GAL4"/>
    <property type="match status" value="1"/>
</dbReference>
<sequence length="1093" mass="122931">MPNCISEQGSLHVVDKDVVVSLNGLGVVERTPLHHPPDKGSRATNHRHLVTVRISRRTHRVAGMDVEANRPAEKLKRRKRAGTEHAANSCRLKRHCSNQHLNSGTEAHVPLVNSDERVYRQDTSPSELSLSPENSQQLLVHPGQDNVASGSTRAHTDDGSVKAGNVQGPGSVVQKSPAHSDHLSISTRRSPCCEQFLGFGLATRSDGQRDQGKFPSPPEEDFESEDPSDEDPDVLEPRRSKPELGSVPGRQGRPLLSPEQEKGYPSQEEVTAQAPAHAPAPARPQTQLQEGPSLNLDPVPVTPGPNFSKPCDSSILHHQRLVDSRCDTAQDPQHDDDDDDEVPIVKFGNINFENESHHHHEPCGDTILDQPKTLVCLVATQGRSVDDRPENIDSDDGGTNGELGERSQVGSNKSVAEPANDLYDTDTESIDGSQNDATNSHTLSQLVGRLTIRDFHSDSEGCASNDYANRGSPSPSPEQNVCSFSKDTDAWDQDSSSEAVTLYEDSADGKSEDENSGHKDSGHKDSGHEDSGHKDSDDEDSAEDSDDEDSDNEDSDNEDSGHKANHDVQSNGQTDEEENEYLSNTYEAIEDTPDSNVGNALTPPMAPSGRRRLTSEERELVRQTREIGACVRCRFQKIKCFPNLKNPEGKCRTCKRFSKTSPKTIHRVPCLRLRITEIVLYRSGGLNLTQRWKGIEMRDIPHRPNTSVIEIRVSQDFWEKTIPLQVVQFIPIDGDVTARYWTEYCSGNLAFKKKELATYCLRSIYETAKEVRQYTVKNALPTLLRTIREDLTPGCEGGLIVFRTYHSAMERYLGLIKTMRSGTAMSQEDKKEVEIFGNLFVLWCAIQHTVGSLYIQGDETLGMRPETQDKSYPLYGKISAPRMIVAQFDNLVYNWVLETFKEKLLRDVDWLFSQDKNRWWFTMYTVVFILLRESSRMTADRYRHARENFGPKPRYSIPEFVESLHGSCNNILTHWHYYNCDKWPKNKEGDSEHFACLAAAHLDLIRQTRGDEGIKQHLSVWKQYKANNGKVNKPDLGKDPETISYTGNQDKFDWDHPLYWVAQMFEKNWYPHPTYQREPVPKNPFPSPIPTPS</sequence>
<keyword evidence="4" id="KW-1185">Reference proteome</keyword>
<dbReference type="GO" id="GO:0000981">
    <property type="term" value="F:DNA-binding transcription factor activity, RNA polymerase II-specific"/>
    <property type="evidence" value="ECO:0007669"/>
    <property type="project" value="InterPro"/>
</dbReference>
<accession>A0A1B8B632</accession>
<proteinExistence type="predicted"/>
<gene>
    <name evidence="3" type="ORF">FPOA_02125</name>
</gene>
<evidence type="ECO:0000313" key="3">
    <source>
        <dbReference type="EMBL" id="OBS28184.1"/>
    </source>
</evidence>
<comment type="caution">
    <text evidence="3">The sequence shown here is derived from an EMBL/GenBank/DDBJ whole genome shotgun (WGS) entry which is preliminary data.</text>
</comment>
<dbReference type="GO" id="GO:0008270">
    <property type="term" value="F:zinc ion binding"/>
    <property type="evidence" value="ECO:0007669"/>
    <property type="project" value="InterPro"/>
</dbReference>
<feature type="region of interest" description="Disordered" evidence="2">
    <location>
        <begin position="143"/>
        <end position="186"/>
    </location>
</feature>
<organism evidence="3 4">
    <name type="scientific">Fusarium poae</name>
    <dbReference type="NCBI Taxonomy" id="36050"/>
    <lineage>
        <taxon>Eukaryota</taxon>
        <taxon>Fungi</taxon>
        <taxon>Dikarya</taxon>
        <taxon>Ascomycota</taxon>
        <taxon>Pezizomycotina</taxon>
        <taxon>Sordariomycetes</taxon>
        <taxon>Hypocreomycetidae</taxon>
        <taxon>Hypocreales</taxon>
        <taxon>Nectriaceae</taxon>
        <taxon>Fusarium</taxon>
    </lineage>
</organism>
<dbReference type="PANTHER" id="PTHR35392:SF3">
    <property type="entry name" value="ZN(2)-C6 FUNGAL-TYPE DOMAIN-CONTAINING PROTEIN"/>
    <property type="match status" value="1"/>
</dbReference>
<feature type="region of interest" description="Disordered" evidence="2">
    <location>
        <begin position="463"/>
        <end position="614"/>
    </location>
</feature>
<evidence type="ECO:0000256" key="2">
    <source>
        <dbReference type="SAM" id="MobiDB-lite"/>
    </source>
</evidence>
<dbReference type="Proteomes" id="UP000091967">
    <property type="component" value="Unassembled WGS sequence"/>
</dbReference>